<dbReference type="EMBL" id="CAAALY010005386">
    <property type="protein sequence ID" value="VEL09071.1"/>
    <property type="molecule type" value="Genomic_DNA"/>
</dbReference>
<dbReference type="AlphaFoldDB" id="A0A3S5A0Y9"/>
<gene>
    <name evidence="1" type="ORF">PXEA_LOCUS2511</name>
</gene>
<organism evidence="1 2">
    <name type="scientific">Protopolystoma xenopodis</name>
    <dbReference type="NCBI Taxonomy" id="117903"/>
    <lineage>
        <taxon>Eukaryota</taxon>
        <taxon>Metazoa</taxon>
        <taxon>Spiralia</taxon>
        <taxon>Lophotrochozoa</taxon>
        <taxon>Platyhelminthes</taxon>
        <taxon>Monogenea</taxon>
        <taxon>Polyopisthocotylea</taxon>
        <taxon>Polystomatidea</taxon>
        <taxon>Polystomatidae</taxon>
        <taxon>Protopolystoma</taxon>
    </lineage>
</organism>
<evidence type="ECO:0000313" key="1">
    <source>
        <dbReference type="EMBL" id="VEL09071.1"/>
    </source>
</evidence>
<dbReference type="Proteomes" id="UP000784294">
    <property type="component" value="Unassembled WGS sequence"/>
</dbReference>
<accession>A0A3S5A0Y9</accession>
<evidence type="ECO:0000313" key="2">
    <source>
        <dbReference type="Proteomes" id="UP000784294"/>
    </source>
</evidence>
<reference evidence="1" key="1">
    <citation type="submission" date="2018-11" db="EMBL/GenBank/DDBJ databases">
        <authorList>
            <consortium name="Pathogen Informatics"/>
        </authorList>
    </citation>
    <scope>NUCLEOTIDE SEQUENCE</scope>
</reference>
<comment type="caution">
    <text evidence="1">The sequence shown here is derived from an EMBL/GenBank/DDBJ whole genome shotgun (WGS) entry which is preliminary data.</text>
</comment>
<sequence>MMSVTAVQTGAGTVSSGSLEGSMTHLHVESGGHRLKEYGTCVWLKLFKLQSDVEISTFGIQTVKCILLCWAVQRKEVKGRRAPRPSGHCRVGTSACSITHDRQCCRLSWRQHVSLLLQTGAEIVLPLAQPATGAGSGQSRGLARAAGEFRTGTKIKREN</sequence>
<protein>
    <submittedName>
        <fullName evidence="1">Uncharacterized protein</fullName>
    </submittedName>
</protein>
<keyword evidence="2" id="KW-1185">Reference proteome</keyword>
<proteinExistence type="predicted"/>
<name>A0A3S5A0Y9_9PLAT</name>